<evidence type="ECO:0000313" key="3">
    <source>
        <dbReference type="Proteomes" id="UP001596527"/>
    </source>
</evidence>
<keyword evidence="3" id="KW-1185">Reference proteome</keyword>
<gene>
    <name evidence="2" type="ORF">ACFQWG_03065</name>
</gene>
<dbReference type="Proteomes" id="UP001596527">
    <property type="component" value="Unassembled WGS sequence"/>
</dbReference>
<dbReference type="PROSITE" id="PS50902">
    <property type="entry name" value="FLAVODOXIN_LIKE"/>
    <property type="match status" value="1"/>
</dbReference>
<dbReference type="InterPro" id="IPR008254">
    <property type="entry name" value="Flavodoxin/NO_synth"/>
</dbReference>
<proteinExistence type="predicted"/>
<sequence length="163" mass="17514">MPTSIAIAFASKHGATAEIARRIADGLGPGARLFDLAQGRPDLSKFDAIVLGTAVYAGTPLRTMRTFARSLAPDAARLGLFVSGMETDPAVRDQEVQAAFPQALLDRAVAAAFLGGRFRFAGMNVAERLVVRRIAGTRTDVEAIDDQAIEDFILRMRPDGPDW</sequence>
<dbReference type="InterPro" id="IPR029039">
    <property type="entry name" value="Flavoprotein-like_sf"/>
</dbReference>
<evidence type="ECO:0000259" key="1">
    <source>
        <dbReference type="PROSITE" id="PS50902"/>
    </source>
</evidence>
<feature type="domain" description="Flavodoxin-like" evidence="1">
    <location>
        <begin position="5"/>
        <end position="157"/>
    </location>
</feature>
<dbReference type="Pfam" id="PF12724">
    <property type="entry name" value="Flavodoxin_5"/>
    <property type="match status" value="1"/>
</dbReference>
<dbReference type="RefSeq" id="WP_380971989.1">
    <property type="nucleotide sequence ID" value="NZ_JBHTEF010000001.1"/>
</dbReference>
<evidence type="ECO:0000313" key="2">
    <source>
        <dbReference type="EMBL" id="MFC7580203.1"/>
    </source>
</evidence>
<organism evidence="2 3">
    <name type="scientific">Schaalia naturae</name>
    <dbReference type="NCBI Taxonomy" id="635203"/>
    <lineage>
        <taxon>Bacteria</taxon>
        <taxon>Bacillati</taxon>
        <taxon>Actinomycetota</taxon>
        <taxon>Actinomycetes</taxon>
        <taxon>Actinomycetales</taxon>
        <taxon>Actinomycetaceae</taxon>
        <taxon>Schaalia</taxon>
    </lineage>
</organism>
<protein>
    <submittedName>
        <fullName evidence="2">Flavodoxin domain-containing protein</fullName>
    </submittedName>
</protein>
<accession>A0ABW2SKM7</accession>
<comment type="caution">
    <text evidence="2">The sequence shown here is derived from an EMBL/GenBank/DDBJ whole genome shotgun (WGS) entry which is preliminary data.</text>
</comment>
<name>A0ABW2SKM7_9ACTO</name>
<reference evidence="3" key="1">
    <citation type="journal article" date="2019" name="Int. J. Syst. Evol. Microbiol.">
        <title>The Global Catalogue of Microorganisms (GCM) 10K type strain sequencing project: providing services to taxonomists for standard genome sequencing and annotation.</title>
        <authorList>
            <consortium name="The Broad Institute Genomics Platform"/>
            <consortium name="The Broad Institute Genome Sequencing Center for Infectious Disease"/>
            <person name="Wu L."/>
            <person name="Ma J."/>
        </authorList>
    </citation>
    <scope>NUCLEOTIDE SEQUENCE [LARGE SCALE GENOMIC DNA]</scope>
    <source>
        <strain evidence="3">CCUG 56698</strain>
    </source>
</reference>
<dbReference type="InterPro" id="IPR026816">
    <property type="entry name" value="Flavodoxin_dom"/>
</dbReference>
<dbReference type="SUPFAM" id="SSF52218">
    <property type="entry name" value="Flavoproteins"/>
    <property type="match status" value="1"/>
</dbReference>
<dbReference type="EMBL" id="JBHTEF010000001">
    <property type="protein sequence ID" value="MFC7580203.1"/>
    <property type="molecule type" value="Genomic_DNA"/>
</dbReference>
<dbReference type="Gene3D" id="3.40.50.360">
    <property type="match status" value="1"/>
</dbReference>